<evidence type="ECO:0000256" key="3">
    <source>
        <dbReference type="ARBA" id="ARBA00022729"/>
    </source>
</evidence>
<dbReference type="AlphaFoldDB" id="A0A1M5X4Y0"/>
<dbReference type="InterPro" id="IPR000914">
    <property type="entry name" value="SBP_5_dom"/>
</dbReference>
<sequence length="520" mass="56656">MKKAAKKLLALLLACVIISSLAACGNSETVGAGSPAPGTGTSGPARDTLNIAVSLDSGTLDPLGVTGAGGFLNVVHTYMEPLLDNKSDGSRVWILATGIDRISDIEYTMHLREGVKFSNGNPFNADDVMYTMKLNHDDPQFFLNVKAIDFDKTKKIDDYTIDLWYTTYNAAQEVGFSQMPILDAESYNSDTASLHPIGTGPYVVTDYIVNSHVTVKARDDYWGTAPTIKTINFKTLNEDEQRVNALETGDVDMAAIPIKDADYVKSLGNYEVAPFNAGVAQTVFFNMTPDGALGTKEARYAVSYAIDREAVVDVVYSGQSKVLNWPISDTCIDKESRFDNMSDLYTTGYSPDKAKQLAEQTGLTGKTLRIITNGAAPNVTTAEIIQGNLQDIGVKADIINYDQATYFSVLMDASRFDVAVFQPSAPSVMAADILGMYLSLIPLGWTGPEHDQYMALGAQCLATYDTKVRGDLIYDMLKIFVDQDPWYGICEGPAMNAYSKDLKGVEYMLGGNMNYQSMSF</sequence>
<dbReference type="SUPFAM" id="SSF53850">
    <property type="entry name" value="Periplasmic binding protein-like II"/>
    <property type="match status" value="1"/>
</dbReference>
<keyword evidence="2" id="KW-0813">Transport</keyword>
<comment type="similarity">
    <text evidence="1">Belongs to the bacterial solute-binding protein 5 family.</text>
</comment>
<dbReference type="STRING" id="1123282.SAMN02745823_01607"/>
<organism evidence="6 7">
    <name type="scientific">Sporobacter termitidis DSM 10068</name>
    <dbReference type="NCBI Taxonomy" id="1123282"/>
    <lineage>
        <taxon>Bacteria</taxon>
        <taxon>Bacillati</taxon>
        <taxon>Bacillota</taxon>
        <taxon>Clostridia</taxon>
        <taxon>Eubacteriales</taxon>
        <taxon>Oscillospiraceae</taxon>
        <taxon>Sporobacter</taxon>
    </lineage>
</organism>
<dbReference type="PANTHER" id="PTHR30290">
    <property type="entry name" value="PERIPLASMIC BINDING COMPONENT OF ABC TRANSPORTER"/>
    <property type="match status" value="1"/>
</dbReference>
<dbReference type="Proteomes" id="UP000183995">
    <property type="component" value="Unassembled WGS sequence"/>
</dbReference>
<dbReference type="PANTHER" id="PTHR30290:SF9">
    <property type="entry name" value="OLIGOPEPTIDE-BINDING PROTEIN APPA"/>
    <property type="match status" value="1"/>
</dbReference>
<dbReference type="CDD" id="cd00995">
    <property type="entry name" value="PBP2_NikA_DppA_OppA_like"/>
    <property type="match status" value="1"/>
</dbReference>
<gene>
    <name evidence="6" type="ORF">SAMN02745823_01607</name>
</gene>
<dbReference type="PROSITE" id="PS51257">
    <property type="entry name" value="PROKAR_LIPOPROTEIN"/>
    <property type="match status" value="1"/>
</dbReference>
<evidence type="ECO:0000256" key="2">
    <source>
        <dbReference type="ARBA" id="ARBA00022448"/>
    </source>
</evidence>
<evidence type="ECO:0000256" key="4">
    <source>
        <dbReference type="SAM" id="SignalP"/>
    </source>
</evidence>
<dbReference type="PIRSF" id="PIRSF002741">
    <property type="entry name" value="MppA"/>
    <property type="match status" value="1"/>
</dbReference>
<feature type="chain" id="PRO_5038970692" evidence="4">
    <location>
        <begin position="23"/>
        <end position="520"/>
    </location>
</feature>
<dbReference type="InterPro" id="IPR030678">
    <property type="entry name" value="Peptide/Ni-bd"/>
</dbReference>
<dbReference type="Pfam" id="PF00496">
    <property type="entry name" value="SBP_bac_5"/>
    <property type="match status" value="1"/>
</dbReference>
<dbReference type="GO" id="GO:0042597">
    <property type="term" value="C:periplasmic space"/>
    <property type="evidence" value="ECO:0007669"/>
    <property type="project" value="UniProtKB-ARBA"/>
</dbReference>
<dbReference type="GO" id="GO:0015833">
    <property type="term" value="P:peptide transport"/>
    <property type="evidence" value="ECO:0007669"/>
    <property type="project" value="TreeGrafter"/>
</dbReference>
<evidence type="ECO:0000313" key="7">
    <source>
        <dbReference type="Proteomes" id="UP000183995"/>
    </source>
</evidence>
<reference evidence="6 7" key="1">
    <citation type="submission" date="2016-11" db="EMBL/GenBank/DDBJ databases">
        <authorList>
            <person name="Jaros S."/>
            <person name="Januszkiewicz K."/>
            <person name="Wedrychowicz H."/>
        </authorList>
    </citation>
    <scope>NUCLEOTIDE SEQUENCE [LARGE SCALE GENOMIC DNA]</scope>
    <source>
        <strain evidence="6 7">DSM 10068</strain>
    </source>
</reference>
<proteinExistence type="inferred from homology"/>
<name>A0A1M5X4Y0_9FIRM</name>
<evidence type="ECO:0000256" key="1">
    <source>
        <dbReference type="ARBA" id="ARBA00005695"/>
    </source>
</evidence>
<dbReference type="GO" id="GO:1904680">
    <property type="term" value="F:peptide transmembrane transporter activity"/>
    <property type="evidence" value="ECO:0007669"/>
    <property type="project" value="TreeGrafter"/>
</dbReference>
<evidence type="ECO:0000313" key="6">
    <source>
        <dbReference type="EMBL" id="SHH94861.1"/>
    </source>
</evidence>
<dbReference type="EMBL" id="FQXV01000004">
    <property type="protein sequence ID" value="SHH94861.1"/>
    <property type="molecule type" value="Genomic_DNA"/>
</dbReference>
<dbReference type="InterPro" id="IPR039424">
    <property type="entry name" value="SBP_5"/>
</dbReference>
<dbReference type="Gene3D" id="3.40.190.10">
    <property type="entry name" value="Periplasmic binding protein-like II"/>
    <property type="match status" value="1"/>
</dbReference>
<dbReference type="Gene3D" id="3.10.105.10">
    <property type="entry name" value="Dipeptide-binding Protein, Domain 3"/>
    <property type="match status" value="1"/>
</dbReference>
<protein>
    <submittedName>
        <fullName evidence="6">Extracellular solute-binding protein, family 5 Middle</fullName>
    </submittedName>
</protein>
<accession>A0A1M5X4Y0</accession>
<keyword evidence="7" id="KW-1185">Reference proteome</keyword>
<dbReference type="RefSeq" id="WP_073077520.1">
    <property type="nucleotide sequence ID" value="NZ_FQXV01000004.1"/>
</dbReference>
<feature type="domain" description="Solute-binding protein family 5" evidence="5">
    <location>
        <begin position="106"/>
        <end position="434"/>
    </location>
</feature>
<feature type="signal peptide" evidence="4">
    <location>
        <begin position="1"/>
        <end position="22"/>
    </location>
</feature>
<evidence type="ECO:0000259" key="5">
    <source>
        <dbReference type="Pfam" id="PF00496"/>
    </source>
</evidence>
<keyword evidence="3 4" id="KW-0732">Signal</keyword>
<dbReference type="OrthoDB" id="239741at2"/>
<dbReference type="GO" id="GO:0043190">
    <property type="term" value="C:ATP-binding cassette (ABC) transporter complex"/>
    <property type="evidence" value="ECO:0007669"/>
    <property type="project" value="InterPro"/>
</dbReference>